<protein>
    <submittedName>
        <fullName evidence="2">Uncharacterized protein</fullName>
    </submittedName>
</protein>
<evidence type="ECO:0000313" key="2">
    <source>
        <dbReference type="EMBL" id="SDC43044.1"/>
    </source>
</evidence>
<feature type="coiled-coil region" evidence="1">
    <location>
        <begin position="95"/>
        <end position="133"/>
    </location>
</feature>
<accession>A0A1G6LIQ0</accession>
<evidence type="ECO:0000256" key="1">
    <source>
        <dbReference type="SAM" id="Coils"/>
    </source>
</evidence>
<dbReference type="STRING" id="1640674.SAMN05216323_103118"/>
<name>A0A1G6LIQ0_9BACT</name>
<reference evidence="2 3" key="1">
    <citation type="submission" date="2016-09" db="EMBL/GenBank/DDBJ databases">
        <authorList>
            <person name="Capua I."/>
            <person name="De Benedictis P."/>
            <person name="Joannis T."/>
            <person name="Lombin L.H."/>
            <person name="Cattoli G."/>
        </authorList>
    </citation>
    <scope>NUCLEOTIDE SEQUENCE [LARGE SCALE GENOMIC DNA]</scope>
    <source>
        <strain evidence="2 3">A7P-90m</strain>
    </source>
</reference>
<sequence length="288" mass="32241">MKHLFLGLALIAALASCNQKEKEQIAQLEAEKTALLNETTTKDSTINTYFESLNQIEANLAEIKGREAVISKETAKGGELSKDARARVNEDIKVINDLMNQNKRTIARLKKAVKTSNIQIVELQKMLEKMNLQMSQKDSTISVMKEDLAKLNFSVQALNDTLSTIKMDNERMATDISSKTVQLNTAYFIIGTEKDLIAKKVIEKEGGFLGLGKSLKVVGNVQPDNFKQVDIRTLNSIPLKAKEISLISTHPSDSYEIVGSEKKVEEFIITNSTKFWEKSKYLVILIKE</sequence>
<proteinExistence type="predicted"/>
<gene>
    <name evidence="2" type="ORF">SAMN05216323_103118</name>
</gene>
<keyword evidence="3" id="KW-1185">Reference proteome</keyword>
<dbReference type="EMBL" id="FMYP01000031">
    <property type="protein sequence ID" value="SDC43044.1"/>
    <property type="molecule type" value="Genomic_DNA"/>
</dbReference>
<dbReference type="Proteomes" id="UP000199452">
    <property type="component" value="Unassembled WGS sequence"/>
</dbReference>
<dbReference type="RefSeq" id="WP_092438282.1">
    <property type="nucleotide sequence ID" value="NZ_FMYP01000031.1"/>
</dbReference>
<dbReference type="AlphaFoldDB" id="A0A1G6LIQ0"/>
<feature type="coiled-coil region" evidence="1">
    <location>
        <begin position="11"/>
        <end position="38"/>
    </location>
</feature>
<dbReference type="OrthoDB" id="597123at2"/>
<keyword evidence="1" id="KW-0175">Coiled coil</keyword>
<organism evidence="2 3">
    <name type="scientific">Williamwhitmania taraxaci</name>
    <dbReference type="NCBI Taxonomy" id="1640674"/>
    <lineage>
        <taxon>Bacteria</taxon>
        <taxon>Pseudomonadati</taxon>
        <taxon>Bacteroidota</taxon>
        <taxon>Bacteroidia</taxon>
        <taxon>Bacteroidales</taxon>
        <taxon>Williamwhitmaniaceae</taxon>
        <taxon>Williamwhitmania</taxon>
    </lineage>
</organism>
<evidence type="ECO:0000313" key="3">
    <source>
        <dbReference type="Proteomes" id="UP000199452"/>
    </source>
</evidence>
<dbReference type="PROSITE" id="PS51257">
    <property type="entry name" value="PROKAR_LIPOPROTEIN"/>
    <property type="match status" value="1"/>
</dbReference>